<dbReference type="AlphaFoldDB" id="A0A378X836"/>
<gene>
    <name evidence="1" type="ORF">NCTC12229_02318</name>
</gene>
<reference evidence="1 2" key="1">
    <citation type="submission" date="2018-06" db="EMBL/GenBank/DDBJ databases">
        <authorList>
            <consortium name="Pathogen Informatics"/>
            <person name="Doyle S."/>
        </authorList>
    </citation>
    <scope>NUCLEOTIDE SEQUENCE [LARGE SCALE GENOMIC DNA]</scope>
    <source>
        <strain evidence="1 2">NCTC12229</strain>
    </source>
</reference>
<protein>
    <submittedName>
        <fullName evidence="1">Phage associated protein</fullName>
    </submittedName>
</protein>
<organism evidence="1 2">
    <name type="scientific">Neisseria zoodegmatis</name>
    <dbReference type="NCBI Taxonomy" id="326523"/>
    <lineage>
        <taxon>Bacteria</taxon>
        <taxon>Pseudomonadati</taxon>
        <taxon>Pseudomonadota</taxon>
        <taxon>Betaproteobacteria</taxon>
        <taxon>Neisseriales</taxon>
        <taxon>Neisseriaceae</taxon>
        <taxon>Neisseria</taxon>
    </lineage>
</organism>
<dbReference type="RefSeq" id="WP_115135134.1">
    <property type="nucleotide sequence ID" value="NZ_UGRS01000003.1"/>
</dbReference>
<name>A0A378X836_9NEIS</name>
<dbReference type="EMBL" id="UGRS01000003">
    <property type="protein sequence ID" value="SUA48894.1"/>
    <property type="molecule type" value="Genomic_DNA"/>
</dbReference>
<dbReference type="Proteomes" id="UP000254055">
    <property type="component" value="Unassembled WGS sequence"/>
</dbReference>
<accession>A0A378X836</accession>
<sequence length="150" mass="17425">MQLNIHENAEKDLDTLFEKNEEGVAFIDHVLLMIDENPALFEGLLRDPYFDHYDDYDPPIGFLGIQAKKILSLWGQGIKVMRLRLTEESVLNIRVIFSTVLQKNQSNGTYIRQINILAVTDKQIDGFNYQIDHPLMLRIINDYEELNSTI</sequence>
<dbReference type="OrthoDB" id="8607097at2"/>
<evidence type="ECO:0000313" key="1">
    <source>
        <dbReference type="EMBL" id="SUA48894.1"/>
    </source>
</evidence>
<proteinExistence type="predicted"/>
<evidence type="ECO:0000313" key="2">
    <source>
        <dbReference type="Proteomes" id="UP000254055"/>
    </source>
</evidence>